<keyword evidence="2" id="KW-1185">Reference proteome</keyword>
<dbReference type="AlphaFoldDB" id="F3QH83"/>
<organism evidence="1 2">
    <name type="scientific">Parasutterella excrementihominis YIT 11859</name>
    <dbReference type="NCBI Taxonomy" id="762966"/>
    <lineage>
        <taxon>Bacteria</taxon>
        <taxon>Pseudomonadati</taxon>
        <taxon>Pseudomonadota</taxon>
        <taxon>Betaproteobacteria</taxon>
        <taxon>Burkholderiales</taxon>
        <taxon>Sutterellaceae</taxon>
        <taxon>Parasutterella</taxon>
    </lineage>
</organism>
<dbReference type="GeneID" id="43347812"/>
<name>F3QH83_9BURK</name>
<evidence type="ECO:0000313" key="1">
    <source>
        <dbReference type="EMBL" id="EGG57664.1"/>
    </source>
</evidence>
<dbReference type="OrthoDB" id="9156313at2"/>
<dbReference type="eggNOG" id="ENOG5033RJF">
    <property type="taxonomic scope" value="Bacteria"/>
</dbReference>
<evidence type="ECO:0000313" key="2">
    <source>
        <dbReference type="Proteomes" id="UP000005156"/>
    </source>
</evidence>
<dbReference type="EMBL" id="AFBP01000004">
    <property type="protein sequence ID" value="EGG57664.1"/>
    <property type="molecule type" value="Genomic_DNA"/>
</dbReference>
<dbReference type="InterPro" id="IPR036411">
    <property type="entry name" value="TorD-like_sf"/>
</dbReference>
<dbReference type="SUPFAM" id="SSF89155">
    <property type="entry name" value="TorD-like"/>
    <property type="match status" value="1"/>
</dbReference>
<dbReference type="Pfam" id="PF02613">
    <property type="entry name" value="Nitrate_red_del"/>
    <property type="match status" value="1"/>
</dbReference>
<sequence>MQTTPLNLILLGLFEPEQELRELHVFKKAAENLDEDLARRAVLLDQLYTQGTASSKAFKEMLLDYTRLFLSPGTPLAKNYLTCWKTKLGDNILEEYLSYLEKKGFKTEKDIKELPEHIVPVLEVYELLDKEEKPEYFEKFLSKFILDWSKLLEVEARHGFYKNLGKFFTEWAKLEAKKNGAVP</sequence>
<comment type="caution">
    <text evidence="1">The sequence shown here is derived from an EMBL/GenBank/DDBJ whole genome shotgun (WGS) entry which is preliminary data.</text>
</comment>
<protein>
    <submittedName>
        <fullName evidence="1">Conserved domain protein</fullName>
    </submittedName>
</protein>
<proteinExistence type="predicted"/>
<dbReference type="Proteomes" id="UP000005156">
    <property type="component" value="Unassembled WGS sequence"/>
</dbReference>
<dbReference type="Gene3D" id="1.10.3480.10">
    <property type="entry name" value="TorD-like"/>
    <property type="match status" value="1"/>
</dbReference>
<gene>
    <name evidence="1" type="ORF">HMPREF9439_00276</name>
</gene>
<dbReference type="InterPro" id="IPR020945">
    <property type="entry name" value="DMSO/NO3_reduct_chaperone"/>
</dbReference>
<reference evidence="1 2" key="1">
    <citation type="submission" date="2011-02" db="EMBL/GenBank/DDBJ databases">
        <authorList>
            <person name="Weinstock G."/>
            <person name="Sodergren E."/>
            <person name="Clifton S."/>
            <person name="Fulton L."/>
            <person name="Fulton B."/>
            <person name="Courtney L."/>
            <person name="Fronick C."/>
            <person name="Harrison M."/>
            <person name="Strong C."/>
            <person name="Farmer C."/>
            <person name="Delahaunty K."/>
            <person name="Markovic C."/>
            <person name="Hall O."/>
            <person name="Minx P."/>
            <person name="Tomlinson C."/>
            <person name="Mitreva M."/>
            <person name="Hou S."/>
            <person name="Chen J."/>
            <person name="Wollam A."/>
            <person name="Pepin K.H."/>
            <person name="Johnson M."/>
            <person name="Bhonagiri V."/>
            <person name="Zhang X."/>
            <person name="Suruliraj S."/>
            <person name="Warren W."/>
            <person name="Chinwalla A."/>
            <person name="Mardis E.R."/>
            <person name="Wilson R.K."/>
        </authorList>
    </citation>
    <scope>NUCLEOTIDE SEQUENCE [LARGE SCALE GENOMIC DNA]</scope>
    <source>
        <strain evidence="1 2">YIT 11859</strain>
    </source>
</reference>
<accession>F3QH83</accession>
<dbReference type="RefSeq" id="WP_008863406.1">
    <property type="nucleotide sequence ID" value="NZ_CAXTIX010000052.1"/>
</dbReference>
<dbReference type="HOGENOM" id="CLU_1473859_0_0_4"/>